<accession>A0A085B9F2</accession>
<sequence>MLTNTDKTEGVIVIQSETQNKFIFYMLDCTITGQDISVDRYNIGGGWFMTKIFSQNWNTSTRNMTDILQPASKKMVNSKVL</sequence>
<evidence type="ECO:0000313" key="2">
    <source>
        <dbReference type="Proteomes" id="UP000028623"/>
    </source>
</evidence>
<organism evidence="1 2">
    <name type="scientific">Epilithonimonas lactis</name>
    <dbReference type="NCBI Taxonomy" id="421072"/>
    <lineage>
        <taxon>Bacteria</taxon>
        <taxon>Pseudomonadati</taxon>
        <taxon>Bacteroidota</taxon>
        <taxon>Flavobacteriia</taxon>
        <taxon>Flavobacteriales</taxon>
        <taxon>Weeksellaceae</taxon>
        <taxon>Chryseobacterium group</taxon>
        <taxon>Epilithonimonas</taxon>
    </lineage>
</organism>
<protein>
    <submittedName>
        <fullName evidence="1">Uncharacterized protein</fullName>
    </submittedName>
</protein>
<dbReference type="Proteomes" id="UP000028623">
    <property type="component" value="Unassembled WGS sequence"/>
</dbReference>
<keyword evidence="2" id="KW-1185">Reference proteome</keyword>
<reference evidence="1 2" key="1">
    <citation type="submission" date="2014-07" db="EMBL/GenBank/DDBJ databases">
        <title>Epilithonimonas lactis LMG 22401 Genome.</title>
        <authorList>
            <person name="Pipes S.E."/>
            <person name="Stropko S.J."/>
        </authorList>
    </citation>
    <scope>NUCLEOTIDE SEQUENCE [LARGE SCALE GENOMIC DNA]</scope>
    <source>
        <strain evidence="1 2">LMG 24401</strain>
    </source>
</reference>
<gene>
    <name evidence="1" type="ORF">IO89_16420</name>
</gene>
<comment type="caution">
    <text evidence="1">The sequence shown here is derived from an EMBL/GenBank/DDBJ whole genome shotgun (WGS) entry which is preliminary data.</text>
</comment>
<evidence type="ECO:0000313" key="1">
    <source>
        <dbReference type="EMBL" id="KFC19097.1"/>
    </source>
</evidence>
<dbReference type="AlphaFoldDB" id="A0A085B9F2"/>
<name>A0A085B9F2_9FLAO</name>
<dbReference type="EMBL" id="JPLY01000005">
    <property type="protein sequence ID" value="KFC19097.1"/>
    <property type="molecule type" value="Genomic_DNA"/>
</dbReference>
<proteinExistence type="predicted"/>